<sequence length="134" mass="15322">MDGMEDSACRLRAAKGWVQAMALPKMHEKGGSMTETYDVVWPSGRQMHQGHRLAKRLDTLEGKTVAQLWDWVFKGDIMFDIWEREMTKLYPGIKFVSWREFGEIHGANEHEVLEALPQKLKDFNVDAVIVGVGC</sequence>
<dbReference type="AlphaFoldDB" id="A0A3D8PC84"/>
<dbReference type="Proteomes" id="UP000256679">
    <property type="component" value="Unassembled WGS sequence"/>
</dbReference>
<dbReference type="Pfam" id="PF24696">
    <property type="entry name" value="UGSC"/>
    <property type="match status" value="1"/>
</dbReference>
<dbReference type="EMBL" id="QFCQ01000059">
    <property type="protein sequence ID" value="RDW12928.1"/>
    <property type="molecule type" value="Genomic_DNA"/>
</dbReference>
<evidence type="ECO:0000259" key="1">
    <source>
        <dbReference type="Pfam" id="PF24696"/>
    </source>
</evidence>
<name>A0A3D8PC84_9RHOB</name>
<proteinExistence type="predicted"/>
<reference evidence="2 3" key="1">
    <citation type="submission" date="2018-05" db="EMBL/GenBank/DDBJ databases">
        <title>Whole genome sequencing of Paracoccus thiocyanatus SST.</title>
        <authorList>
            <person name="Ghosh W."/>
            <person name="Rameez M.J."/>
            <person name="Roy C."/>
        </authorList>
    </citation>
    <scope>NUCLEOTIDE SEQUENCE [LARGE SCALE GENOMIC DNA]</scope>
    <source>
        <strain evidence="2 3">SST</strain>
    </source>
</reference>
<organism evidence="2 3">
    <name type="scientific">Paracoccus thiocyanatus</name>
    <dbReference type="NCBI Taxonomy" id="34006"/>
    <lineage>
        <taxon>Bacteria</taxon>
        <taxon>Pseudomonadati</taxon>
        <taxon>Pseudomonadota</taxon>
        <taxon>Alphaproteobacteria</taxon>
        <taxon>Rhodobacterales</taxon>
        <taxon>Paracoccaceae</taxon>
        <taxon>Paracoccus</taxon>
    </lineage>
</organism>
<dbReference type="InterPro" id="IPR057767">
    <property type="entry name" value="UGSC-like_dom"/>
</dbReference>
<keyword evidence="3" id="KW-1185">Reference proteome</keyword>
<gene>
    <name evidence="2" type="ORF">DIE28_11035</name>
</gene>
<feature type="domain" description="UGSC-like" evidence="1">
    <location>
        <begin position="38"/>
        <end position="134"/>
    </location>
</feature>
<comment type="caution">
    <text evidence="2">The sequence shown here is derived from an EMBL/GenBank/DDBJ whole genome shotgun (WGS) entry which is preliminary data.</text>
</comment>
<evidence type="ECO:0000313" key="2">
    <source>
        <dbReference type="EMBL" id="RDW12928.1"/>
    </source>
</evidence>
<accession>A0A3D8PC84</accession>
<evidence type="ECO:0000313" key="3">
    <source>
        <dbReference type="Proteomes" id="UP000256679"/>
    </source>
</evidence>
<protein>
    <recommendedName>
        <fullName evidence="1">UGSC-like domain-containing protein</fullName>
    </recommendedName>
</protein>